<protein>
    <submittedName>
        <fullName evidence="1">Uncharacterized protein</fullName>
    </submittedName>
</protein>
<sequence>MNIVFFKIKFNIYINSLTVFSTHFDQSERKTDSMEKRVNGVSVAQNPQYFFEFRKYFNAPRFTDVMGH</sequence>
<gene>
    <name evidence="1" type="ORF">HNR39_002463</name>
</gene>
<proteinExistence type="predicted"/>
<keyword evidence="2" id="KW-1185">Reference proteome</keyword>
<accession>A0A840RVM7</accession>
<reference evidence="1 2" key="1">
    <citation type="submission" date="2020-08" db="EMBL/GenBank/DDBJ databases">
        <title>Genomic Encyclopedia of Type Strains, Phase IV (KMG-IV): sequencing the most valuable type-strain genomes for metagenomic binning, comparative biology and taxonomic classification.</title>
        <authorList>
            <person name="Goeker M."/>
        </authorList>
    </citation>
    <scope>NUCLEOTIDE SEQUENCE [LARGE SCALE GENOMIC DNA]</scope>
    <source>
        <strain evidence="1 2">DSM 23240</strain>
    </source>
</reference>
<dbReference type="Proteomes" id="UP000571084">
    <property type="component" value="Unassembled WGS sequence"/>
</dbReference>
<dbReference type="AlphaFoldDB" id="A0A840RVM7"/>
<evidence type="ECO:0000313" key="2">
    <source>
        <dbReference type="Proteomes" id="UP000571084"/>
    </source>
</evidence>
<comment type="caution">
    <text evidence="1">The sequence shown here is derived from an EMBL/GenBank/DDBJ whole genome shotgun (WGS) entry which is preliminary data.</text>
</comment>
<name>A0A840RVM7_9BURK</name>
<organism evidence="1 2">
    <name type="scientific">Glaciimonas immobilis</name>
    <dbReference type="NCBI Taxonomy" id="728004"/>
    <lineage>
        <taxon>Bacteria</taxon>
        <taxon>Pseudomonadati</taxon>
        <taxon>Pseudomonadota</taxon>
        <taxon>Betaproteobacteria</taxon>
        <taxon>Burkholderiales</taxon>
        <taxon>Oxalobacteraceae</taxon>
        <taxon>Glaciimonas</taxon>
    </lineage>
</organism>
<evidence type="ECO:0000313" key="1">
    <source>
        <dbReference type="EMBL" id="MBB5200621.1"/>
    </source>
</evidence>
<dbReference type="EMBL" id="JACHHQ010000005">
    <property type="protein sequence ID" value="MBB5200621.1"/>
    <property type="molecule type" value="Genomic_DNA"/>
</dbReference>